<dbReference type="EMBL" id="JH930470">
    <property type="protein sequence ID" value="EKM57669.1"/>
    <property type="molecule type" value="Genomic_DNA"/>
</dbReference>
<dbReference type="HOGENOM" id="CLU_1343683_0_0_1"/>
<dbReference type="RefSeq" id="XP_007393016.1">
    <property type="nucleotide sequence ID" value="XM_007392954.1"/>
</dbReference>
<evidence type="ECO:0000256" key="2">
    <source>
        <dbReference type="SAM" id="Phobius"/>
    </source>
</evidence>
<feature type="region of interest" description="Disordered" evidence="1">
    <location>
        <begin position="21"/>
        <end position="44"/>
    </location>
</feature>
<evidence type="ECO:0000313" key="4">
    <source>
        <dbReference type="Proteomes" id="UP000008370"/>
    </source>
</evidence>
<dbReference type="OrthoDB" id="3268450at2759"/>
<sequence length="204" mass="22400">MDIITHRTNTDNHVALHMQPNNEEAPMGSLDETRLPPPVTSRREHSSPAATWYRTIVLASTICFGTWKMVATVQNATAVSTALDYLTGVVLAAFLYVLGECKDISTLRWLFHRNVISDVRCLPVHGVRAVAVAARRASSLSFGSCVARIFILYPQREGRETALDGAGTSGGSTTLTLVRDDARDKIMPLTSQSRIHSQSYQLKS</sequence>
<gene>
    <name evidence="3" type="ORF">PHACADRAFT_170899</name>
</gene>
<keyword evidence="2" id="KW-1133">Transmembrane helix</keyword>
<dbReference type="KEGG" id="pco:PHACADRAFT_170899"/>
<evidence type="ECO:0000313" key="3">
    <source>
        <dbReference type="EMBL" id="EKM57669.1"/>
    </source>
</evidence>
<reference evidence="3 4" key="1">
    <citation type="journal article" date="2012" name="BMC Genomics">
        <title>Comparative genomics of the white-rot fungi, Phanerochaete carnosa and P. chrysosporium, to elucidate the genetic basis of the distinct wood types they colonize.</title>
        <authorList>
            <person name="Suzuki H."/>
            <person name="MacDonald J."/>
            <person name="Syed K."/>
            <person name="Salamov A."/>
            <person name="Hori C."/>
            <person name="Aerts A."/>
            <person name="Henrissat B."/>
            <person name="Wiebenga A."/>
            <person name="vanKuyk P.A."/>
            <person name="Barry K."/>
            <person name="Lindquist E."/>
            <person name="LaButti K."/>
            <person name="Lapidus A."/>
            <person name="Lucas S."/>
            <person name="Coutinho P."/>
            <person name="Gong Y."/>
            <person name="Samejima M."/>
            <person name="Mahadevan R."/>
            <person name="Abou-Zaid M."/>
            <person name="de Vries R.P."/>
            <person name="Igarashi K."/>
            <person name="Yadav J.S."/>
            <person name="Grigoriev I.V."/>
            <person name="Master E.R."/>
        </authorList>
    </citation>
    <scope>NUCLEOTIDE SEQUENCE [LARGE SCALE GENOMIC DNA]</scope>
    <source>
        <strain evidence="3 4">HHB-10118-sp</strain>
    </source>
</reference>
<evidence type="ECO:0000256" key="1">
    <source>
        <dbReference type="SAM" id="MobiDB-lite"/>
    </source>
</evidence>
<keyword evidence="2" id="KW-0812">Transmembrane</keyword>
<dbReference type="Proteomes" id="UP000008370">
    <property type="component" value="Unassembled WGS sequence"/>
</dbReference>
<feature type="transmembrane region" description="Helical" evidence="2">
    <location>
        <begin position="51"/>
        <end position="70"/>
    </location>
</feature>
<keyword evidence="4" id="KW-1185">Reference proteome</keyword>
<accession>K5WF10</accession>
<name>K5WF10_PHACS</name>
<organism evidence="3 4">
    <name type="scientific">Phanerochaete carnosa (strain HHB-10118-sp)</name>
    <name type="common">White-rot fungus</name>
    <name type="synonym">Peniophora carnosa</name>
    <dbReference type="NCBI Taxonomy" id="650164"/>
    <lineage>
        <taxon>Eukaryota</taxon>
        <taxon>Fungi</taxon>
        <taxon>Dikarya</taxon>
        <taxon>Basidiomycota</taxon>
        <taxon>Agaricomycotina</taxon>
        <taxon>Agaricomycetes</taxon>
        <taxon>Polyporales</taxon>
        <taxon>Phanerochaetaceae</taxon>
        <taxon>Phanerochaete</taxon>
    </lineage>
</organism>
<dbReference type="AlphaFoldDB" id="K5WF10"/>
<proteinExistence type="predicted"/>
<feature type="transmembrane region" description="Helical" evidence="2">
    <location>
        <begin position="76"/>
        <end position="98"/>
    </location>
</feature>
<dbReference type="GeneID" id="18909531"/>
<protein>
    <submittedName>
        <fullName evidence="3">Uncharacterized protein</fullName>
    </submittedName>
</protein>
<keyword evidence="2" id="KW-0472">Membrane</keyword>
<dbReference type="InParanoid" id="K5WF10"/>